<reference evidence="1" key="1">
    <citation type="submission" date="2018-02" db="EMBL/GenBank/DDBJ databases">
        <title>Rhizophora mucronata_Transcriptome.</title>
        <authorList>
            <person name="Meera S.P."/>
            <person name="Sreeshan A."/>
            <person name="Augustine A."/>
        </authorList>
    </citation>
    <scope>NUCLEOTIDE SEQUENCE</scope>
    <source>
        <tissue evidence="1">Leaf</tissue>
    </source>
</reference>
<dbReference type="EMBL" id="GGEC01006270">
    <property type="protein sequence ID" value="MBW86753.1"/>
    <property type="molecule type" value="Transcribed_RNA"/>
</dbReference>
<protein>
    <submittedName>
        <fullName evidence="1">Ras-GTPase-activating protein-binding protein</fullName>
    </submittedName>
</protein>
<proteinExistence type="predicted"/>
<accession>A0A2P2IZV3</accession>
<name>A0A2P2IZV3_RHIMU</name>
<organism evidence="1">
    <name type="scientific">Rhizophora mucronata</name>
    <name type="common">Asiatic mangrove</name>
    <dbReference type="NCBI Taxonomy" id="61149"/>
    <lineage>
        <taxon>Eukaryota</taxon>
        <taxon>Viridiplantae</taxon>
        <taxon>Streptophyta</taxon>
        <taxon>Embryophyta</taxon>
        <taxon>Tracheophyta</taxon>
        <taxon>Spermatophyta</taxon>
        <taxon>Magnoliopsida</taxon>
        <taxon>eudicotyledons</taxon>
        <taxon>Gunneridae</taxon>
        <taxon>Pentapetalae</taxon>
        <taxon>rosids</taxon>
        <taxon>fabids</taxon>
        <taxon>Malpighiales</taxon>
        <taxon>Rhizophoraceae</taxon>
        <taxon>Rhizophora</taxon>
    </lineage>
</organism>
<evidence type="ECO:0000313" key="1">
    <source>
        <dbReference type="EMBL" id="MBW86753.1"/>
    </source>
</evidence>
<sequence length="39" mass="4488">MELRERNSTNPKQYPCCILCLTWIPPCLMGPNFRNSSSS</sequence>
<dbReference type="AlphaFoldDB" id="A0A2P2IZV3"/>